<dbReference type="SUPFAM" id="SSF53448">
    <property type="entry name" value="Nucleotide-diphospho-sugar transferases"/>
    <property type="match status" value="1"/>
</dbReference>
<accession>A0A4Q7PFK4</accession>
<evidence type="ECO:0000313" key="4">
    <source>
        <dbReference type="EMBL" id="RZS99283.1"/>
    </source>
</evidence>
<dbReference type="PANTHER" id="PTHR43179">
    <property type="entry name" value="RHAMNOSYLTRANSFERASE WBBL"/>
    <property type="match status" value="1"/>
</dbReference>
<dbReference type="GO" id="GO:0016757">
    <property type="term" value="F:glycosyltransferase activity"/>
    <property type="evidence" value="ECO:0007669"/>
    <property type="project" value="UniProtKB-KW"/>
</dbReference>
<reference evidence="4 5" key="1">
    <citation type="submission" date="2019-02" db="EMBL/GenBank/DDBJ databases">
        <title>Genomic Encyclopedia of Type Strains, Phase IV (KMG-IV): sequencing the most valuable type-strain genomes for metagenomic binning, comparative biology and taxonomic classification.</title>
        <authorList>
            <person name="Goeker M."/>
        </authorList>
    </citation>
    <scope>NUCLEOTIDE SEQUENCE [LARGE SCALE GENOMIC DNA]</scope>
    <source>
        <strain evidence="4 5">DSM 17196</strain>
    </source>
</reference>
<gene>
    <name evidence="4" type="ORF">EV197_0492</name>
</gene>
<dbReference type="OrthoDB" id="9771846at2"/>
<proteinExistence type="inferred from homology"/>
<dbReference type="Proteomes" id="UP000292262">
    <property type="component" value="Unassembled WGS sequence"/>
</dbReference>
<evidence type="ECO:0000256" key="1">
    <source>
        <dbReference type="ARBA" id="ARBA00006739"/>
    </source>
</evidence>
<evidence type="ECO:0000256" key="3">
    <source>
        <dbReference type="ARBA" id="ARBA00022679"/>
    </source>
</evidence>
<evidence type="ECO:0000256" key="2">
    <source>
        <dbReference type="ARBA" id="ARBA00022676"/>
    </source>
</evidence>
<evidence type="ECO:0008006" key="6">
    <source>
        <dbReference type="Google" id="ProtNLM"/>
    </source>
</evidence>
<dbReference type="EMBL" id="SGXE01000001">
    <property type="protein sequence ID" value="RZS99283.1"/>
    <property type="molecule type" value="Genomic_DNA"/>
</dbReference>
<comment type="caution">
    <text evidence="4">The sequence shown here is derived from an EMBL/GenBank/DDBJ whole genome shotgun (WGS) entry which is preliminary data.</text>
</comment>
<name>A0A4Q7PFK4_9FLAO</name>
<sequence>MGSKLNIVVVNHNGYEDTVECLESLLNATDQDYQLLLVDNSEGNDDFDRLLRWASKDQRTSIETNYPDRVLPVHAEPIDFSAITEEELAITRYNNQFIFIKAKENKGFAAANNIALRYLITYGSNDDLIWLVNNDTVIAPQVIMRIKEELIANKRSLSTTLFGTPLLEYYQPETIQAIAGKFNKWTGLTSHVGQGLPVSYLDNKEVFRQQNYDYPIGASLICSTAFLKNVGPMNESYFLFFEELDWVARAKRVGGGTKILPIPGVFHKHGMATLTGTKKKKSVFIDLLSLTNRIKYTKTYHPGRLWAVQLFILTVTIGKRIIAGQLSRIPKIIKIVFTT</sequence>
<dbReference type="Gene3D" id="3.90.550.10">
    <property type="entry name" value="Spore Coat Polysaccharide Biosynthesis Protein SpsA, Chain A"/>
    <property type="match status" value="1"/>
</dbReference>
<organism evidence="4 5">
    <name type="scientific">Aquimarina brevivitae</name>
    <dbReference type="NCBI Taxonomy" id="323412"/>
    <lineage>
        <taxon>Bacteria</taxon>
        <taxon>Pseudomonadati</taxon>
        <taxon>Bacteroidota</taxon>
        <taxon>Flavobacteriia</taxon>
        <taxon>Flavobacteriales</taxon>
        <taxon>Flavobacteriaceae</taxon>
        <taxon>Aquimarina</taxon>
    </lineage>
</organism>
<protein>
    <recommendedName>
        <fullName evidence="6">Glycosyltransferase 2-like domain-containing protein</fullName>
    </recommendedName>
</protein>
<dbReference type="InterPro" id="IPR029044">
    <property type="entry name" value="Nucleotide-diphossugar_trans"/>
</dbReference>
<dbReference type="AlphaFoldDB" id="A0A4Q7PFK4"/>
<evidence type="ECO:0000313" key="5">
    <source>
        <dbReference type="Proteomes" id="UP000292262"/>
    </source>
</evidence>
<dbReference type="RefSeq" id="WP_130285132.1">
    <property type="nucleotide sequence ID" value="NZ_SGXE01000001.1"/>
</dbReference>
<keyword evidence="5" id="KW-1185">Reference proteome</keyword>
<keyword evidence="2" id="KW-0328">Glycosyltransferase</keyword>
<comment type="similarity">
    <text evidence="1">Belongs to the glycosyltransferase 2 family.</text>
</comment>
<dbReference type="PANTHER" id="PTHR43179:SF12">
    <property type="entry name" value="GALACTOFURANOSYLTRANSFERASE GLFT2"/>
    <property type="match status" value="1"/>
</dbReference>
<keyword evidence="3" id="KW-0808">Transferase</keyword>